<proteinExistence type="predicted"/>
<organism evidence="2 3">
    <name type="scientific">Kriegella aquimaris</name>
    <dbReference type="NCBI Taxonomy" id="192904"/>
    <lineage>
        <taxon>Bacteria</taxon>
        <taxon>Pseudomonadati</taxon>
        <taxon>Bacteroidota</taxon>
        <taxon>Flavobacteriia</taxon>
        <taxon>Flavobacteriales</taxon>
        <taxon>Flavobacteriaceae</taxon>
        <taxon>Kriegella</taxon>
    </lineage>
</organism>
<keyword evidence="1" id="KW-0812">Transmembrane</keyword>
<dbReference type="RefSeq" id="WP_176801319.1">
    <property type="nucleotide sequence ID" value="NZ_FNGV01000001.1"/>
</dbReference>
<keyword evidence="3" id="KW-1185">Reference proteome</keyword>
<name>A0A1G9KDA3_9FLAO</name>
<dbReference type="InterPro" id="IPR046635">
    <property type="entry name" value="DUF6747"/>
</dbReference>
<protein>
    <submittedName>
        <fullName evidence="2">Uncharacterized protein</fullName>
    </submittedName>
</protein>
<keyword evidence="1" id="KW-0472">Membrane</keyword>
<evidence type="ECO:0000256" key="1">
    <source>
        <dbReference type="SAM" id="Phobius"/>
    </source>
</evidence>
<dbReference type="EMBL" id="FNGV01000001">
    <property type="protein sequence ID" value="SDL47860.1"/>
    <property type="molecule type" value="Genomic_DNA"/>
</dbReference>
<sequence length="56" mass="6551">METLQNIRTIYNDGFKNLGSMIVKNYFKVFAWFGFAMYAVVLYAFVFRVATGFSFD</sequence>
<dbReference type="Pfam" id="PF20532">
    <property type="entry name" value="DUF6747"/>
    <property type="match status" value="1"/>
</dbReference>
<accession>A0A1G9KDA3</accession>
<dbReference type="AlphaFoldDB" id="A0A1G9KDA3"/>
<evidence type="ECO:0000313" key="2">
    <source>
        <dbReference type="EMBL" id="SDL47860.1"/>
    </source>
</evidence>
<feature type="transmembrane region" description="Helical" evidence="1">
    <location>
        <begin position="29"/>
        <end position="50"/>
    </location>
</feature>
<keyword evidence="1" id="KW-1133">Transmembrane helix</keyword>
<dbReference type="Proteomes" id="UP000199440">
    <property type="component" value="Unassembled WGS sequence"/>
</dbReference>
<gene>
    <name evidence="2" type="ORF">SAMN04488514_101952</name>
</gene>
<reference evidence="2 3" key="1">
    <citation type="submission" date="2016-10" db="EMBL/GenBank/DDBJ databases">
        <authorList>
            <person name="de Groot N.N."/>
        </authorList>
    </citation>
    <scope>NUCLEOTIDE SEQUENCE [LARGE SCALE GENOMIC DNA]</scope>
    <source>
        <strain evidence="2 3">DSM 19886</strain>
    </source>
</reference>
<evidence type="ECO:0000313" key="3">
    <source>
        <dbReference type="Proteomes" id="UP000199440"/>
    </source>
</evidence>